<gene>
    <name evidence="2" type="ORF">EBE87_16805</name>
</gene>
<accession>A0ABX9VHE0</accession>
<keyword evidence="3" id="KW-1185">Reference proteome</keyword>
<evidence type="ECO:0000313" key="2">
    <source>
        <dbReference type="EMBL" id="RMI20142.1"/>
    </source>
</evidence>
<protein>
    <submittedName>
        <fullName evidence="2">Uncharacterized protein</fullName>
    </submittedName>
</protein>
<dbReference type="RefSeq" id="WP_122140078.1">
    <property type="nucleotide sequence ID" value="NZ_RFLX01000013.1"/>
</dbReference>
<reference evidence="2 3" key="1">
    <citation type="submission" date="2018-10" db="EMBL/GenBank/DDBJ databases">
        <title>Roseomonas sp. nov., isolated from feces of Tibetan antelopes in the Qinghai-Tibet plateau, China.</title>
        <authorList>
            <person name="Tian Z."/>
        </authorList>
    </citation>
    <scope>NUCLEOTIDE SEQUENCE [LARGE SCALE GENOMIC DNA]</scope>
    <source>
        <strain evidence="2 3">Z23</strain>
    </source>
</reference>
<sequence>MAAGANPIDPLSRPGTPGREAEAGYAATARVVGIVPPRGSREEEPPPELDPPPAPAGLDALMPGAEAGLVLPLVLAALRPELRLWLGEARLARAARLMQLPEKALLGLLGSAPLPPASLGDASLWAGQRLPLQAGGTTGWVELFWRPDRSRGGPSQAGRHAERGAFAIRLALPGSGRIELRGRLEGRRLDAVMETAHPLPRSTAADVAEAFDAVLHRLALGGSLTVRHTEQDRRT</sequence>
<dbReference type="EMBL" id="RFLX01000013">
    <property type="protein sequence ID" value="RMI20142.1"/>
    <property type="molecule type" value="Genomic_DNA"/>
</dbReference>
<feature type="region of interest" description="Disordered" evidence="1">
    <location>
        <begin position="1"/>
        <end position="58"/>
    </location>
</feature>
<evidence type="ECO:0000313" key="3">
    <source>
        <dbReference type="Proteomes" id="UP000274097"/>
    </source>
</evidence>
<comment type="caution">
    <text evidence="2">The sequence shown here is derived from an EMBL/GenBank/DDBJ whole genome shotgun (WGS) entry which is preliminary data.</text>
</comment>
<name>A0ABX9VHE0_9PROT</name>
<organism evidence="2 3">
    <name type="scientific">Teichococcus wenyumeiae</name>
    <dbReference type="NCBI Taxonomy" id="2478470"/>
    <lineage>
        <taxon>Bacteria</taxon>
        <taxon>Pseudomonadati</taxon>
        <taxon>Pseudomonadota</taxon>
        <taxon>Alphaproteobacteria</taxon>
        <taxon>Acetobacterales</taxon>
        <taxon>Roseomonadaceae</taxon>
        <taxon>Roseomonas</taxon>
    </lineage>
</organism>
<proteinExistence type="predicted"/>
<dbReference type="Proteomes" id="UP000274097">
    <property type="component" value="Unassembled WGS sequence"/>
</dbReference>
<evidence type="ECO:0000256" key="1">
    <source>
        <dbReference type="SAM" id="MobiDB-lite"/>
    </source>
</evidence>